<name>A0ACD1HLA9_9EURO</name>
<dbReference type="EMBL" id="KZ824936">
    <property type="protein sequence ID" value="RAH74200.1"/>
    <property type="molecule type" value="Genomic_DNA"/>
</dbReference>
<keyword evidence="2" id="KW-1185">Reference proteome</keyword>
<evidence type="ECO:0000313" key="2">
    <source>
        <dbReference type="Proteomes" id="UP000249661"/>
    </source>
</evidence>
<evidence type="ECO:0000313" key="1">
    <source>
        <dbReference type="EMBL" id="RAH74200.1"/>
    </source>
</evidence>
<organism evidence="1 2">
    <name type="scientific">Aspergillus aculeatinus CBS 121060</name>
    <dbReference type="NCBI Taxonomy" id="1448322"/>
    <lineage>
        <taxon>Eukaryota</taxon>
        <taxon>Fungi</taxon>
        <taxon>Dikarya</taxon>
        <taxon>Ascomycota</taxon>
        <taxon>Pezizomycotina</taxon>
        <taxon>Eurotiomycetes</taxon>
        <taxon>Eurotiomycetidae</taxon>
        <taxon>Eurotiales</taxon>
        <taxon>Aspergillaceae</taxon>
        <taxon>Aspergillus</taxon>
        <taxon>Aspergillus subgen. Circumdati</taxon>
    </lineage>
</organism>
<accession>A0ACD1HLA9</accession>
<sequence length="681" mass="74933">MSSSNYYPSSPRFAPPPSAQPQPQAYQSIFGGGDSSQDAGGFSDLELYPDELEGNLDTIMEEGGSPRDEGLSDDSDSSYLEESGGEGEEEEAGDAGRRRGGARLDGDERGKVGVDVVESRRLRRQPSSSPDADEEDHYRPNRFRGPESTWRNLTAEDRQNAQALVDLRARDLAAHLYNAYALRVRAREIARRMSSGGALGGEGTIEGEEEIFAPPKRWTAWPMPAAVVPRPGELVRRAIDDAWTLRRQPDPRPSAELEESVMAVMMKTAKERFNAREWETTRPATGAMTPRRSKRKSSMSQTGTQDESAGDWESEEVEEPETLAGMKPVALRPVVQADDERARVQLRPLTRNILTQFDTLLMGLHRARQGDLARDDDSSASEWQTDTASAVSGSSSGQQPKRKGSTAEKDRSLSRGRKRTRRPSIRSESSAGPSRSRSTRVSSSRASSEHTSSNAASSQRSLSQGSSRSRGRSRSSDGRQSVSRIRQGLRDWSEVLGIASMTGFPAAAVMRASRRCADLFGEDMAFRTFHEGQVRQVPLEAGSGPGPWQYVESESEPEAELELEREREPEPEPQPEAIPLSSRASSRKPRSRATSLKGGSRSRATSASADDTTRPRGKGEHRKSDLVCPISNCDRHHNGFSRTWNLNQHLKTMHPGYQPPVSARKSSTAKASRRKDNANEG</sequence>
<dbReference type="Proteomes" id="UP000249661">
    <property type="component" value="Unassembled WGS sequence"/>
</dbReference>
<gene>
    <name evidence="1" type="ORF">BO66DRAFT_456972</name>
</gene>
<protein>
    <submittedName>
        <fullName evidence="1">Uncharacterized protein</fullName>
    </submittedName>
</protein>
<proteinExistence type="predicted"/>
<reference evidence="1" key="1">
    <citation type="submission" date="2018-02" db="EMBL/GenBank/DDBJ databases">
        <title>The genomes of Aspergillus section Nigri reveals drivers in fungal speciation.</title>
        <authorList>
            <consortium name="DOE Joint Genome Institute"/>
            <person name="Vesth T.C."/>
            <person name="Nybo J."/>
            <person name="Theobald S."/>
            <person name="Brandl J."/>
            <person name="Frisvad J.C."/>
            <person name="Nielsen K.F."/>
            <person name="Lyhne E.K."/>
            <person name="Kogle M.E."/>
            <person name="Kuo A."/>
            <person name="Riley R."/>
            <person name="Clum A."/>
            <person name="Nolan M."/>
            <person name="Lipzen A."/>
            <person name="Salamov A."/>
            <person name="Henrissat B."/>
            <person name="Wiebenga A."/>
            <person name="De vries R.P."/>
            <person name="Grigoriev I.V."/>
            <person name="Mortensen U.H."/>
            <person name="Andersen M.R."/>
            <person name="Baker S.E."/>
        </authorList>
    </citation>
    <scope>NUCLEOTIDE SEQUENCE</scope>
    <source>
        <strain evidence="1">CBS 121060</strain>
    </source>
</reference>